<name>A0AB33K8X8_9ACTN</name>
<evidence type="ECO:0008006" key="2">
    <source>
        <dbReference type="Google" id="ProtNLM"/>
    </source>
</evidence>
<accession>A0AB33K8X8</accession>
<organism evidence="1">
    <name type="scientific">Kitasatospora sp. CMC57</name>
    <dbReference type="NCBI Taxonomy" id="3231513"/>
    <lineage>
        <taxon>Bacteria</taxon>
        <taxon>Bacillati</taxon>
        <taxon>Actinomycetota</taxon>
        <taxon>Actinomycetes</taxon>
        <taxon>Kitasatosporales</taxon>
        <taxon>Streptomycetaceae</taxon>
        <taxon>Kitasatospora</taxon>
    </lineage>
</organism>
<sequence length="164" mass="18643">MWDSGTTEGRHTRGNTVIRTATQTLEQTLTRLIRAMDAQHPVTITYLEEERDENRRRTGNLVETVRTIEIFDARPTKAGDLLVIAMDRETAEVRSWRIDRIVAFTIHRSARYTVALPDETDTPAQPSLRLAEAVIADRCPSPLATREHEERRHIAMLTDLLAAA</sequence>
<protein>
    <recommendedName>
        <fullName evidence="2">WYL domain-containing protein</fullName>
    </recommendedName>
</protein>
<gene>
    <name evidence="1" type="ORF">KCMC57_64760</name>
</gene>
<reference evidence="1" key="1">
    <citation type="submission" date="2024-07" db="EMBL/GenBank/DDBJ databases">
        <title>Complete genome sequences of cellulolytic bacteria, Kitasatospora sp. CMC57 and Streptomyces sp. CMC78, isolated from Japanese agricultural soil.</title>
        <authorList>
            <person name="Hashimoto T."/>
            <person name="Ito M."/>
            <person name="Iwamoto M."/>
            <person name="Fukahori D."/>
            <person name="Shoda T."/>
            <person name="Sakoda M."/>
            <person name="Morohoshi T."/>
            <person name="Mitsuboshi M."/>
            <person name="Nishizawa T."/>
        </authorList>
    </citation>
    <scope>NUCLEOTIDE SEQUENCE</scope>
    <source>
        <strain evidence="1">CMC57</strain>
        <plasmid evidence="1">pCMC57_01</plasmid>
    </source>
</reference>
<geneLocation type="plasmid" evidence="1">
    <name>pCMC57_01</name>
</geneLocation>
<dbReference type="AlphaFoldDB" id="A0AB33K8X8"/>
<dbReference type="PROSITE" id="PS52050">
    <property type="entry name" value="WYL"/>
    <property type="match status" value="1"/>
</dbReference>
<keyword evidence="1" id="KW-0614">Plasmid</keyword>
<proteinExistence type="predicted"/>
<dbReference type="KEGG" id="kic:KCMC57_64760"/>
<evidence type="ECO:0000313" key="1">
    <source>
        <dbReference type="EMBL" id="BFP50108.1"/>
    </source>
</evidence>
<dbReference type="EMBL" id="AP035882">
    <property type="protein sequence ID" value="BFP50108.1"/>
    <property type="molecule type" value="Genomic_DNA"/>
</dbReference>